<proteinExistence type="inferred from homology"/>
<accession>A0A246WSD1</accession>
<evidence type="ECO:0000256" key="1">
    <source>
        <dbReference type="ARBA" id="ARBA00008558"/>
    </source>
</evidence>
<dbReference type="EMBL" id="NJGU01000005">
    <property type="protein sequence ID" value="OWY29341.1"/>
    <property type="molecule type" value="Genomic_DNA"/>
</dbReference>
<dbReference type="AlphaFoldDB" id="A0A246WSD1"/>
<comment type="caution">
    <text evidence="3">The sequence shown here is derived from an EMBL/GenBank/DDBJ whole genome shotgun (WGS) entry which is preliminary data.</text>
</comment>
<dbReference type="Gene3D" id="1.50.10.10">
    <property type="match status" value="1"/>
</dbReference>
<dbReference type="Proteomes" id="UP000197596">
    <property type="component" value="Unassembled WGS sequence"/>
</dbReference>
<dbReference type="InterPro" id="IPR008928">
    <property type="entry name" value="6-hairpin_glycosidase_sf"/>
</dbReference>
<dbReference type="GO" id="GO:0005975">
    <property type="term" value="P:carbohydrate metabolic process"/>
    <property type="evidence" value="ECO:0007669"/>
    <property type="project" value="InterPro"/>
</dbReference>
<keyword evidence="2" id="KW-0413">Isomerase</keyword>
<evidence type="ECO:0000256" key="2">
    <source>
        <dbReference type="ARBA" id="ARBA00023235"/>
    </source>
</evidence>
<dbReference type="InterPro" id="IPR012341">
    <property type="entry name" value="6hp_glycosidase-like_sf"/>
</dbReference>
<gene>
    <name evidence="3" type="ORF">CEJ42_10885</name>
</gene>
<dbReference type="Pfam" id="PF07221">
    <property type="entry name" value="GlcNAc_2-epim"/>
    <property type="match status" value="1"/>
</dbReference>
<sequence>MNLPDFESRRFLQEHVAATLAFYDRHAIDPQGGFFHYLKDDGTVYNRTHRHLVSATRLVFTQAMAFTHTGEGRYKEQAAHALAHLERFRHPDGPLAGLFAWTLEQGRIEDGTVMAYGQAFVLLAYAHAHRVGLCAADKVAHAFDRMDAAFYEAAHRAYADEITPAGTLIDYRGQNANMHMCEACLAAYDATREARYLQRARELIETFVFGLAAQTKALVWEHYGRDWSVDWDYNKGNPDNIFKPWGYQTGHQTEWAKLLLIAHGHAADPRYVERAAALQRAAWTHGWDARHGGLIYGFDPDFRPYDTYKYFWVQAESFASAWRLWRVTGDEEFRRQYAEIWAWSWRHLVDHRHGAWFRILAEDGAKVEDTKSPAGKVDYHTMGACWDVMDAGALKA</sequence>
<dbReference type="GO" id="GO:0016853">
    <property type="term" value="F:isomerase activity"/>
    <property type="evidence" value="ECO:0007669"/>
    <property type="project" value="UniProtKB-KW"/>
</dbReference>
<dbReference type="RefSeq" id="WP_088751060.1">
    <property type="nucleotide sequence ID" value="NZ_NJGU01000005.1"/>
</dbReference>
<name>A0A246WSD1_9BURK</name>
<dbReference type="PANTHER" id="PTHR15108">
    <property type="entry name" value="N-ACYLGLUCOSAMINE-2-EPIMERASE"/>
    <property type="match status" value="1"/>
</dbReference>
<organism evidence="3 4">
    <name type="scientific">Herbaspirillum robiniae</name>
    <dbReference type="NCBI Taxonomy" id="2014887"/>
    <lineage>
        <taxon>Bacteria</taxon>
        <taxon>Pseudomonadati</taxon>
        <taxon>Pseudomonadota</taxon>
        <taxon>Betaproteobacteria</taxon>
        <taxon>Burkholderiales</taxon>
        <taxon>Oxalobacteraceae</taxon>
        <taxon>Herbaspirillum</taxon>
    </lineage>
</organism>
<evidence type="ECO:0000313" key="3">
    <source>
        <dbReference type="EMBL" id="OWY29341.1"/>
    </source>
</evidence>
<comment type="similarity">
    <text evidence="1">Belongs to the N-acylglucosamine 2-epimerase family.</text>
</comment>
<evidence type="ECO:0000313" key="4">
    <source>
        <dbReference type="Proteomes" id="UP000197596"/>
    </source>
</evidence>
<dbReference type="SUPFAM" id="SSF48208">
    <property type="entry name" value="Six-hairpin glycosidases"/>
    <property type="match status" value="1"/>
</dbReference>
<reference evidence="3 4" key="1">
    <citation type="submission" date="2017-06" db="EMBL/GenBank/DDBJ databases">
        <title>Herbaspirillum phytohormonus sp. nov., isolated from the root nodule of Robinia pseudoacacia in lead-zinc mine.</title>
        <authorList>
            <person name="Fan M."/>
            <person name="Lin Y."/>
        </authorList>
    </citation>
    <scope>NUCLEOTIDE SEQUENCE [LARGE SCALE GENOMIC DNA]</scope>
    <source>
        <strain evidence="3 4">HZ10</strain>
    </source>
</reference>
<dbReference type="InterPro" id="IPR010819">
    <property type="entry name" value="AGE/CE"/>
</dbReference>
<protein>
    <submittedName>
        <fullName evidence="3">N-acylglucosamine 2-epimerase</fullName>
    </submittedName>
</protein>